<comment type="caution">
    <text evidence="10">The sequence shown here is derived from an EMBL/GenBank/DDBJ whole genome shotgun (WGS) entry which is preliminary data.</text>
</comment>
<dbReference type="EC" id="1.1.1.6" evidence="10"/>
<feature type="binding site" evidence="8">
    <location>
        <begin position="94"/>
        <end position="98"/>
    </location>
    <ligand>
        <name>NAD(+)</name>
        <dbReference type="ChEBI" id="CHEBI:57540"/>
    </ligand>
</feature>
<comment type="cofactor">
    <cofactor evidence="6">
        <name>Zn(2+)</name>
        <dbReference type="ChEBI" id="CHEBI:29105"/>
    </cofactor>
    <text evidence="6">Binds 1 zinc ion per subunit.</text>
</comment>
<dbReference type="InterPro" id="IPR016205">
    <property type="entry name" value="Glycerol_DH"/>
</dbReference>
<dbReference type="CDD" id="cd08170">
    <property type="entry name" value="GlyDH"/>
    <property type="match status" value="1"/>
</dbReference>
<dbReference type="RefSeq" id="WP_247379682.1">
    <property type="nucleotide sequence ID" value="NZ_JALLGV010000007.1"/>
</dbReference>
<keyword evidence="4 10" id="KW-0560">Oxidoreductase</keyword>
<dbReference type="Gene3D" id="3.40.50.1970">
    <property type="match status" value="1"/>
</dbReference>
<dbReference type="AlphaFoldDB" id="A0ABD6C837"/>
<evidence type="ECO:0000256" key="8">
    <source>
        <dbReference type="PIRSR" id="PIRSR000112-3"/>
    </source>
</evidence>
<dbReference type="PROSITE" id="PS00060">
    <property type="entry name" value="ADH_IRON_2"/>
    <property type="match status" value="1"/>
</dbReference>
<evidence type="ECO:0000259" key="9">
    <source>
        <dbReference type="Pfam" id="PF00465"/>
    </source>
</evidence>
<organism evidence="10 11">
    <name type="scientific">Halorientalis brevis</name>
    <dbReference type="NCBI Taxonomy" id="1126241"/>
    <lineage>
        <taxon>Archaea</taxon>
        <taxon>Methanobacteriati</taxon>
        <taxon>Methanobacteriota</taxon>
        <taxon>Stenosarchaea group</taxon>
        <taxon>Halobacteria</taxon>
        <taxon>Halobacteriales</taxon>
        <taxon>Haloarculaceae</taxon>
        <taxon>Halorientalis</taxon>
    </lineage>
</organism>
<evidence type="ECO:0000256" key="6">
    <source>
        <dbReference type="PIRSR" id="PIRSR000112-1"/>
    </source>
</evidence>
<keyword evidence="3 6" id="KW-0862">Zinc</keyword>
<feature type="binding site" evidence="6">
    <location>
        <position position="254"/>
    </location>
    <ligand>
        <name>glycerol</name>
        <dbReference type="ChEBI" id="CHEBI:17754"/>
    </ligand>
</feature>
<feature type="binding site" evidence="8">
    <location>
        <position position="131"/>
    </location>
    <ligand>
        <name>NAD(+)</name>
        <dbReference type="ChEBI" id="CHEBI:57540"/>
    </ligand>
</feature>
<evidence type="ECO:0000256" key="1">
    <source>
        <dbReference type="ARBA" id="ARBA00007358"/>
    </source>
</evidence>
<feature type="binding site" evidence="8">
    <location>
        <position position="125"/>
    </location>
    <ligand>
        <name>NAD(+)</name>
        <dbReference type="ChEBI" id="CHEBI:57540"/>
    </ligand>
</feature>
<evidence type="ECO:0000256" key="2">
    <source>
        <dbReference type="ARBA" id="ARBA00022723"/>
    </source>
</evidence>
<evidence type="ECO:0000256" key="5">
    <source>
        <dbReference type="ARBA" id="ARBA00023027"/>
    </source>
</evidence>
<dbReference type="PANTHER" id="PTHR43616">
    <property type="entry name" value="GLYCEROL DEHYDROGENASE"/>
    <property type="match status" value="1"/>
</dbReference>
<feature type="binding site" evidence="7">
    <location>
        <position position="121"/>
    </location>
    <ligand>
        <name>glycerol</name>
        <dbReference type="ChEBI" id="CHEBI:17754"/>
    </ligand>
</feature>
<name>A0ABD6C837_9EURY</name>
<feature type="domain" description="Alcohol dehydrogenase iron-type/glycerol dehydrogenase GldA" evidence="9">
    <location>
        <begin position="8"/>
        <end position="154"/>
    </location>
</feature>
<dbReference type="PIRSF" id="PIRSF000112">
    <property type="entry name" value="Glycerol_dehydrogenase"/>
    <property type="match status" value="1"/>
</dbReference>
<gene>
    <name evidence="10" type="ORF">ACFR9U_05650</name>
</gene>
<evidence type="ECO:0000256" key="4">
    <source>
        <dbReference type="ARBA" id="ARBA00023002"/>
    </source>
</evidence>
<protein>
    <submittedName>
        <fullName evidence="10">Glycerol dehydrogenase</fullName>
        <ecNumber evidence="10">1.1.1.6</ecNumber>
    </submittedName>
</protein>
<keyword evidence="5 8" id="KW-0520">NAD</keyword>
<feature type="binding site" evidence="8">
    <location>
        <begin position="116"/>
        <end position="119"/>
    </location>
    <ligand>
        <name>NAD(+)</name>
        <dbReference type="ChEBI" id="CHEBI:57540"/>
    </ligand>
</feature>
<dbReference type="EMBL" id="JBHUDJ010000002">
    <property type="protein sequence ID" value="MFD1586457.1"/>
    <property type="molecule type" value="Genomic_DNA"/>
</dbReference>
<dbReference type="Proteomes" id="UP001597119">
    <property type="component" value="Unassembled WGS sequence"/>
</dbReference>
<dbReference type="GO" id="GO:0046872">
    <property type="term" value="F:metal ion binding"/>
    <property type="evidence" value="ECO:0007669"/>
    <property type="project" value="UniProtKB-KW"/>
</dbReference>
<dbReference type="Pfam" id="PF00465">
    <property type="entry name" value="Fe-ADH"/>
    <property type="match status" value="1"/>
</dbReference>
<evidence type="ECO:0000313" key="11">
    <source>
        <dbReference type="Proteomes" id="UP001597119"/>
    </source>
</evidence>
<evidence type="ECO:0000256" key="7">
    <source>
        <dbReference type="PIRSR" id="PIRSR000112-2"/>
    </source>
</evidence>
<dbReference type="NCBIfam" id="NF006941">
    <property type="entry name" value="PRK09423.1"/>
    <property type="match status" value="1"/>
</dbReference>
<dbReference type="Gene3D" id="1.20.1090.10">
    <property type="entry name" value="Dehydroquinate synthase-like - alpha domain"/>
    <property type="match status" value="1"/>
</dbReference>
<dbReference type="GO" id="GO:0008888">
    <property type="term" value="F:glycerol dehydrogenase (NAD+) activity"/>
    <property type="evidence" value="ECO:0007669"/>
    <property type="project" value="UniProtKB-EC"/>
</dbReference>
<evidence type="ECO:0000313" key="10">
    <source>
        <dbReference type="EMBL" id="MFD1586457.1"/>
    </source>
</evidence>
<keyword evidence="11" id="KW-1185">Reference proteome</keyword>
<feature type="binding site" evidence="8">
    <location>
        <position position="127"/>
    </location>
    <ligand>
        <name>NAD(+)</name>
        <dbReference type="ChEBI" id="CHEBI:57540"/>
    </ligand>
</feature>
<evidence type="ECO:0000256" key="3">
    <source>
        <dbReference type="ARBA" id="ARBA00022833"/>
    </source>
</evidence>
<dbReference type="InterPro" id="IPR001670">
    <property type="entry name" value="ADH_Fe/GldA"/>
</dbReference>
<dbReference type="SUPFAM" id="SSF56796">
    <property type="entry name" value="Dehydroquinate synthase-like"/>
    <property type="match status" value="1"/>
</dbReference>
<sequence>MARIFKSPASYVQGRGVADEIGTHAQSLGDEALLLADDVVLGILEDGVLASLEAAGLTATAVEFNGEASEAEVDRITELAEERGADILIGAGGGKALDTAKAVRQHLGCAMVSMPTVASTDAPTSALSVIYSEAGEFQEYWFYDDHPDLVLVDTDVVADAPTRFFRSGTADGLATWFEADATARSDGENVVGGTPTRAGHELAHLCYETLRDHGVAAVDAVERDAVTESVEAVTEANTLLSGLGFESGGLAAAHSIHNGLTQLEATHDATHGEKVNIGTITQLVLEGRDDAFIEDYVDFSLEIGLPVTLSDIGLDAPADEDLDVVAEAACADDETIHNQPFAVTPPMVRDALETADELSQRVRESR</sequence>
<comment type="similarity">
    <text evidence="1">Belongs to the iron-containing alcohol dehydrogenase family.</text>
</comment>
<reference evidence="10 11" key="1">
    <citation type="journal article" date="2019" name="Int. J. Syst. Evol. Microbiol.">
        <title>The Global Catalogue of Microorganisms (GCM) 10K type strain sequencing project: providing services to taxonomists for standard genome sequencing and annotation.</title>
        <authorList>
            <consortium name="The Broad Institute Genomics Platform"/>
            <consortium name="The Broad Institute Genome Sequencing Center for Infectious Disease"/>
            <person name="Wu L."/>
            <person name="Ma J."/>
        </authorList>
    </citation>
    <scope>NUCLEOTIDE SEQUENCE [LARGE SCALE GENOMIC DNA]</scope>
    <source>
        <strain evidence="10 11">CGMCC 1.12125</strain>
    </source>
</reference>
<proteinExistence type="inferred from homology"/>
<feature type="binding site" evidence="6">
    <location>
        <position position="171"/>
    </location>
    <ligand>
        <name>glycerol</name>
        <dbReference type="ChEBI" id="CHEBI:17754"/>
    </ligand>
</feature>
<dbReference type="PANTHER" id="PTHR43616:SF5">
    <property type="entry name" value="GLYCEROL DEHYDROGENASE 1"/>
    <property type="match status" value="1"/>
</dbReference>
<keyword evidence="2 6" id="KW-0479">Metal-binding</keyword>
<accession>A0ABD6C837</accession>
<dbReference type="InterPro" id="IPR018211">
    <property type="entry name" value="ADH_Fe_CS"/>
</dbReference>
<feature type="binding site" evidence="8">
    <location>
        <position position="37"/>
    </location>
    <ligand>
        <name>NAD(+)</name>
        <dbReference type="ChEBI" id="CHEBI:57540"/>
    </ligand>
</feature>
<feature type="binding site" evidence="6">
    <location>
        <position position="271"/>
    </location>
    <ligand>
        <name>glycerol</name>
        <dbReference type="ChEBI" id="CHEBI:17754"/>
    </ligand>
</feature>